<dbReference type="Proteomes" id="UP001565368">
    <property type="component" value="Unassembled WGS sequence"/>
</dbReference>
<name>A0ABR3QCQ2_9TREE</name>
<evidence type="ECO:0008006" key="3">
    <source>
        <dbReference type="Google" id="ProtNLM"/>
    </source>
</evidence>
<gene>
    <name evidence="1" type="ORF">Q8F55_000036</name>
</gene>
<sequence>MPLDHTAFPFIIDLVLSHCTPDTLLAFSSTCLRYRVRLADQLHHSALDTDGGVACLRPVGLASAPALPVVPALVRVLDIHQSKLGFPEVTDALAVGPQGGSFEVDLLRRIGTPTPAGVNLGIEHFADTLVQYINVEDWDFPIPFEGFNNVHVELGTSRTRHILHLRWCDDTPLAQGEAHALAFASFNFEHSSFNFEHSDEHEYVFVLHPWATGHRPSASSARALLLNIIWDEIHLMSDRFAARLTFVGVEATDLDVGSLGDVEAVDERVPDLFRPFAASLEYYIDDEDYGPAEKNVAALRRVTRYLTMEEWRAELDDDEVRLVGEWVEPAA</sequence>
<organism evidence="1 2">
    <name type="scientific">Vanrija albida</name>
    <dbReference type="NCBI Taxonomy" id="181172"/>
    <lineage>
        <taxon>Eukaryota</taxon>
        <taxon>Fungi</taxon>
        <taxon>Dikarya</taxon>
        <taxon>Basidiomycota</taxon>
        <taxon>Agaricomycotina</taxon>
        <taxon>Tremellomycetes</taxon>
        <taxon>Trichosporonales</taxon>
        <taxon>Trichosporonaceae</taxon>
        <taxon>Vanrija</taxon>
    </lineage>
</organism>
<proteinExistence type="predicted"/>
<dbReference type="EMBL" id="JBBXJM010000001">
    <property type="protein sequence ID" value="KAL1412292.1"/>
    <property type="molecule type" value="Genomic_DNA"/>
</dbReference>
<reference evidence="1 2" key="1">
    <citation type="submission" date="2023-08" db="EMBL/GenBank/DDBJ databases">
        <title>Annotated Genome Sequence of Vanrija albida AlHP1.</title>
        <authorList>
            <person name="Herzog R."/>
        </authorList>
    </citation>
    <scope>NUCLEOTIDE SEQUENCE [LARGE SCALE GENOMIC DNA]</scope>
    <source>
        <strain evidence="1 2">AlHP1</strain>
    </source>
</reference>
<dbReference type="RefSeq" id="XP_069212236.1">
    <property type="nucleotide sequence ID" value="XM_069348692.1"/>
</dbReference>
<evidence type="ECO:0000313" key="1">
    <source>
        <dbReference type="EMBL" id="KAL1412292.1"/>
    </source>
</evidence>
<dbReference type="GeneID" id="95981079"/>
<keyword evidence="2" id="KW-1185">Reference proteome</keyword>
<comment type="caution">
    <text evidence="1">The sequence shown here is derived from an EMBL/GenBank/DDBJ whole genome shotgun (WGS) entry which is preliminary data.</text>
</comment>
<protein>
    <recommendedName>
        <fullName evidence="3">F-box domain-containing protein</fullName>
    </recommendedName>
</protein>
<evidence type="ECO:0000313" key="2">
    <source>
        <dbReference type="Proteomes" id="UP001565368"/>
    </source>
</evidence>
<accession>A0ABR3QCQ2</accession>